<evidence type="ECO:0000313" key="8">
    <source>
        <dbReference type="EMBL" id="OOC62189.1"/>
    </source>
</evidence>
<keyword evidence="5 6" id="KW-0472">Membrane</keyword>
<dbReference type="AlphaFoldDB" id="A0A1B2E6V5"/>
<dbReference type="EMBL" id="MRVI01000001">
    <property type="protein sequence ID" value="OOC62189.1"/>
    <property type="molecule type" value="Genomic_DNA"/>
</dbReference>
<feature type="transmembrane region" description="Helical" evidence="6">
    <location>
        <begin position="179"/>
        <end position="200"/>
    </location>
</feature>
<keyword evidence="4 6" id="KW-1133">Transmembrane helix</keyword>
<name>A0A1B2E6V5_9BACL</name>
<evidence type="ECO:0000256" key="1">
    <source>
        <dbReference type="ARBA" id="ARBA00004651"/>
    </source>
</evidence>
<keyword evidence="2" id="KW-1003">Cell membrane</keyword>
<evidence type="ECO:0000256" key="6">
    <source>
        <dbReference type="SAM" id="Phobius"/>
    </source>
</evidence>
<proteinExistence type="predicted"/>
<dbReference type="RefSeq" id="WP_077566987.1">
    <property type="nucleotide sequence ID" value="NZ_CP016809.1"/>
</dbReference>
<gene>
    <name evidence="8" type="ORF">BBD40_10160</name>
    <name evidence="7" type="ORF">BBD41_25380</name>
</gene>
<feature type="transmembrane region" description="Helical" evidence="6">
    <location>
        <begin position="109"/>
        <end position="134"/>
    </location>
</feature>
<keyword evidence="3 6" id="KW-0812">Transmembrane</keyword>
<evidence type="ECO:0000313" key="7">
    <source>
        <dbReference type="EMBL" id="ANY75637.1"/>
    </source>
</evidence>
<feature type="transmembrane region" description="Helical" evidence="6">
    <location>
        <begin position="71"/>
        <end position="89"/>
    </location>
</feature>
<organism evidence="7">
    <name type="scientific">Paenibacillus ihbetae</name>
    <dbReference type="NCBI Taxonomy" id="1870820"/>
    <lineage>
        <taxon>Bacteria</taxon>
        <taxon>Bacillati</taxon>
        <taxon>Bacillota</taxon>
        <taxon>Bacilli</taxon>
        <taxon>Bacillales</taxon>
        <taxon>Paenibacillaceae</taxon>
        <taxon>Paenibacillus</taxon>
    </lineage>
</organism>
<dbReference type="InterPro" id="IPR001123">
    <property type="entry name" value="LeuE-type"/>
</dbReference>
<sequence>MSMIFSYIILGLSLSAPLGPINAAQLDQGIKKGFWHAWMFGIGAVLADILYMILVYLGVVHFLSTPFMQTFLWLFGAFVLIYTGVESIINARKVTVSSASGGESIMKTLVSGFLMSVSNPMTILFWLGIYGSILAKTAADNGTGQLFIYSIAVISGVVLWDFFMAMVSSMFRKYLSQRAISVISVLSGLSLVVFGLYFGIRAVSLLYPMLF</sequence>
<dbReference type="PANTHER" id="PTHR30086">
    <property type="entry name" value="ARGININE EXPORTER PROTEIN ARGO"/>
    <property type="match status" value="1"/>
</dbReference>
<dbReference type="GO" id="GO:0005886">
    <property type="term" value="C:plasma membrane"/>
    <property type="evidence" value="ECO:0007669"/>
    <property type="project" value="UniProtKB-SubCell"/>
</dbReference>
<dbReference type="OrthoDB" id="7874789at2"/>
<comment type="subcellular location">
    <subcellularLocation>
        <location evidence="1">Cell membrane</location>
        <topology evidence="1">Multi-pass membrane protein</topology>
    </subcellularLocation>
</comment>
<keyword evidence="9" id="KW-1185">Reference proteome</keyword>
<evidence type="ECO:0000256" key="2">
    <source>
        <dbReference type="ARBA" id="ARBA00022475"/>
    </source>
</evidence>
<reference evidence="7" key="1">
    <citation type="submission" date="2016-08" db="EMBL/GenBank/DDBJ databases">
        <title>Complete Genome Seqeunce of Paenibacillus sp. nov. IHBB 9852 from high altitute lake of Indian trans-Himalayas.</title>
        <authorList>
            <person name="Kiran S."/>
            <person name="Swarnkar M.K."/>
            <person name="Rana A."/>
            <person name="Tewari R."/>
            <person name="Gulati A."/>
        </authorList>
    </citation>
    <scope>NUCLEOTIDE SEQUENCE [LARGE SCALE GENOMIC DNA]</scope>
    <source>
        <strain evidence="7">IHBB 9852</strain>
    </source>
</reference>
<evidence type="ECO:0000256" key="3">
    <source>
        <dbReference type="ARBA" id="ARBA00022692"/>
    </source>
</evidence>
<dbReference type="Proteomes" id="UP000189059">
    <property type="component" value="Unassembled WGS sequence"/>
</dbReference>
<feature type="transmembrane region" description="Helical" evidence="6">
    <location>
        <begin position="33"/>
        <end position="59"/>
    </location>
</feature>
<evidence type="ECO:0000256" key="4">
    <source>
        <dbReference type="ARBA" id="ARBA00022989"/>
    </source>
</evidence>
<reference evidence="8 9" key="2">
    <citation type="submission" date="2016-12" db="EMBL/GenBank/DDBJ databases">
        <title>Genome sequencing and description of Paenibacillus sp. nov. from high altitude lake in the Indian Trans- Himalayas.</title>
        <authorList>
            <person name="Kiran S."/>
            <person name="Swarnkar M.K."/>
            <person name="Rana A."/>
            <person name="Tewari R."/>
            <person name="Gulati A."/>
        </authorList>
    </citation>
    <scope>NUCLEOTIDE SEQUENCE [LARGE SCALE GENOMIC DNA]</scope>
    <source>
        <strain evidence="8 9">IHBB 9951</strain>
    </source>
</reference>
<dbReference type="GO" id="GO:0015171">
    <property type="term" value="F:amino acid transmembrane transporter activity"/>
    <property type="evidence" value="ECO:0007669"/>
    <property type="project" value="TreeGrafter"/>
</dbReference>
<dbReference type="EMBL" id="CP016809">
    <property type="protein sequence ID" value="ANY75637.1"/>
    <property type="molecule type" value="Genomic_DNA"/>
</dbReference>
<evidence type="ECO:0000256" key="5">
    <source>
        <dbReference type="ARBA" id="ARBA00023136"/>
    </source>
</evidence>
<protein>
    <submittedName>
        <fullName evidence="7">Amino acid transporter</fullName>
    </submittedName>
</protein>
<dbReference type="Pfam" id="PF01810">
    <property type="entry name" value="LysE"/>
    <property type="match status" value="1"/>
</dbReference>
<feature type="transmembrane region" description="Helical" evidence="6">
    <location>
        <begin position="146"/>
        <end position="167"/>
    </location>
</feature>
<evidence type="ECO:0000313" key="9">
    <source>
        <dbReference type="Proteomes" id="UP000189059"/>
    </source>
</evidence>
<dbReference type="KEGG" id="pib:BBD41_25380"/>
<dbReference type="PANTHER" id="PTHR30086:SF6">
    <property type="entry name" value="AMINO ACID EFFLUX PROTEIN YCGF-RELATED"/>
    <property type="match status" value="1"/>
</dbReference>
<accession>A0A1B2E6V5</accession>